<dbReference type="AlphaFoldDB" id="A0A392PYH9"/>
<protein>
    <submittedName>
        <fullName evidence="2">Uncharacterized protein</fullName>
    </submittedName>
</protein>
<keyword evidence="3" id="KW-1185">Reference proteome</keyword>
<reference evidence="2 3" key="1">
    <citation type="journal article" date="2018" name="Front. Plant Sci.">
        <title>Red Clover (Trifolium pratense) and Zigzag Clover (T. medium) - A Picture of Genomic Similarities and Differences.</title>
        <authorList>
            <person name="Dluhosova J."/>
            <person name="Istvanek J."/>
            <person name="Nedelnik J."/>
            <person name="Repkova J."/>
        </authorList>
    </citation>
    <scope>NUCLEOTIDE SEQUENCE [LARGE SCALE GENOMIC DNA]</scope>
    <source>
        <strain evidence="3">cv. 10/8</strain>
        <tissue evidence="2">Leaf</tissue>
    </source>
</reference>
<comment type="caution">
    <text evidence="2">The sequence shown here is derived from an EMBL/GenBank/DDBJ whole genome shotgun (WGS) entry which is preliminary data.</text>
</comment>
<organism evidence="2 3">
    <name type="scientific">Trifolium medium</name>
    <dbReference type="NCBI Taxonomy" id="97028"/>
    <lineage>
        <taxon>Eukaryota</taxon>
        <taxon>Viridiplantae</taxon>
        <taxon>Streptophyta</taxon>
        <taxon>Embryophyta</taxon>
        <taxon>Tracheophyta</taxon>
        <taxon>Spermatophyta</taxon>
        <taxon>Magnoliopsida</taxon>
        <taxon>eudicotyledons</taxon>
        <taxon>Gunneridae</taxon>
        <taxon>Pentapetalae</taxon>
        <taxon>rosids</taxon>
        <taxon>fabids</taxon>
        <taxon>Fabales</taxon>
        <taxon>Fabaceae</taxon>
        <taxon>Papilionoideae</taxon>
        <taxon>50 kb inversion clade</taxon>
        <taxon>NPAAA clade</taxon>
        <taxon>Hologalegina</taxon>
        <taxon>IRL clade</taxon>
        <taxon>Trifolieae</taxon>
        <taxon>Trifolium</taxon>
    </lineage>
</organism>
<feature type="region of interest" description="Disordered" evidence="1">
    <location>
        <begin position="23"/>
        <end position="73"/>
    </location>
</feature>
<feature type="non-terminal residue" evidence="2">
    <location>
        <position position="1"/>
    </location>
</feature>
<evidence type="ECO:0000313" key="3">
    <source>
        <dbReference type="Proteomes" id="UP000265520"/>
    </source>
</evidence>
<evidence type="ECO:0000256" key="1">
    <source>
        <dbReference type="SAM" id="MobiDB-lite"/>
    </source>
</evidence>
<feature type="compositionally biased region" description="Acidic residues" evidence="1">
    <location>
        <begin position="43"/>
        <end position="59"/>
    </location>
</feature>
<evidence type="ECO:0000313" key="2">
    <source>
        <dbReference type="EMBL" id="MCI16025.1"/>
    </source>
</evidence>
<accession>A0A392PYH9</accession>
<feature type="non-terminal residue" evidence="2">
    <location>
        <position position="73"/>
    </location>
</feature>
<name>A0A392PYH9_9FABA</name>
<dbReference type="Proteomes" id="UP000265520">
    <property type="component" value="Unassembled WGS sequence"/>
</dbReference>
<sequence>ITMENYDESVDVDVDSIHSTERDTIDFELNDDESYSVSSADQSSEDDDDASDNGNDDGDAVAGDSEVRFDSIT</sequence>
<proteinExistence type="predicted"/>
<dbReference type="EMBL" id="LXQA010099065">
    <property type="protein sequence ID" value="MCI16025.1"/>
    <property type="molecule type" value="Genomic_DNA"/>
</dbReference>